<gene>
    <name evidence="2" type="ORF">C6Y45_09185</name>
</gene>
<dbReference type="Proteomes" id="UP000240509">
    <property type="component" value="Unassembled WGS sequence"/>
</dbReference>
<dbReference type="EMBL" id="PZJJ01000013">
    <property type="protein sequence ID" value="PTL38801.1"/>
    <property type="molecule type" value="Genomic_DNA"/>
</dbReference>
<feature type="domain" description="Na+-translocating membrane potential-generating system MpsC" evidence="1">
    <location>
        <begin position="5"/>
        <end position="111"/>
    </location>
</feature>
<organism evidence="2 3">
    <name type="scientific">Alkalicoccus saliphilus</name>
    <dbReference type="NCBI Taxonomy" id="200989"/>
    <lineage>
        <taxon>Bacteria</taxon>
        <taxon>Bacillati</taxon>
        <taxon>Bacillota</taxon>
        <taxon>Bacilli</taxon>
        <taxon>Bacillales</taxon>
        <taxon>Bacillaceae</taxon>
        <taxon>Alkalicoccus</taxon>
    </lineage>
</organism>
<name>A0A2T4U5W9_9BACI</name>
<feature type="domain" description="Na+-translocating membrane potential-generating system MpsC" evidence="1">
    <location>
        <begin position="139"/>
        <end position="228"/>
    </location>
</feature>
<dbReference type="AlphaFoldDB" id="A0A2T4U5W9"/>
<keyword evidence="3" id="KW-1185">Reference proteome</keyword>
<evidence type="ECO:0000259" key="1">
    <source>
        <dbReference type="Pfam" id="PF10057"/>
    </source>
</evidence>
<accession>A0A2T4U5W9</accession>
<evidence type="ECO:0000313" key="3">
    <source>
        <dbReference type="Proteomes" id="UP000240509"/>
    </source>
</evidence>
<dbReference type="InterPro" id="IPR018745">
    <property type="entry name" value="MpsC"/>
</dbReference>
<evidence type="ECO:0000313" key="2">
    <source>
        <dbReference type="EMBL" id="PTL38801.1"/>
    </source>
</evidence>
<dbReference type="RefSeq" id="WP_107584933.1">
    <property type="nucleotide sequence ID" value="NZ_PZJJ01000013.1"/>
</dbReference>
<dbReference type="Pfam" id="PF10057">
    <property type="entry name" value="MpsC"/>
    <property type="match status" value="2"/>
</dbReference>
<dbReference type="OrthoDB" id="2677857at2"/>
<reference evidence="2 3" key="1">
    <citation type="submission" date="2018-03" db="EMBL/GenBank/DDBJ databases">
        <title>Alkalicoccus saliphilus sp. nov., isolated from a mineral pool.</title>
        <authorList>
            <person name="Zhao B."/>
        </authorList>
    </citation>
    <scope>NUCLEOTIDE SEQUENCE [LARGE SCALE GENOMIC DNA]</scope>
    <source>
        <strain evidence="2 3">6AG</strain>
    </source>
</reference>
<comment type="caution">
    <text evidence="2">The sequence shown here is derived from an EMBL/GenBank/DDBJ whole genome shotgun (WGS) entry which is preliminary data.</text>
</comment>
<protein>
    <recommendedName>
        <fullName evidence="1">Na+-translocating membrane potential-generating system MpsC domain-containing protein</fullName>
    </recommendedName>
</protein>
<sequence length="234" mass="27044">MAKEKTTEAEISGYISSMLRDHFGKGPASVYVTLQPPFLVIYFRGFTAPMEQILLKQKESKRILETREIMMSDLKEEMKEEFRKIGGLNVQELYADWNLGAETGVIVGIMENGESEENFSWPAELNKKTFMELVVKASEEAQKVPDKTEAYWLNERTIFVRRSGILVRIEKALIENGMSKELKTAKRPLERKIIQEVGMEKAVHRKIVDYFVDWNFQKDEGYIVLVLEGPAKER</sequence>
<proteinExistence type="predicted"/>